<sequence>MATKHKEMIFSSLIIFHGVCSSSMAGTSLQVSHGRLKEVEKSSAISASSAVKRDEDRQRRSEMAPTDSDVDSTLVPSGGDQRIHPNLKSSS</sequence>
<evidence type="ECO:0000313" key="3">
    <source>
        <dbReference type="EMBL" id="TNN48764.1"/>
    </source>
</evidence>
<evidence type="ECO:0000256" key="2">
    <source>
        <dbReference type="SAM" id="SignalP"/>
    </source>
</evidence>
<feature type="compositionally biased region" description="Basic and acidic residues" evidence="1">
    <location>
        <begin position="51"/>
        <end position="62"/>
    </location>
</feature>
<dbReference type="AlphaFoldDB" id="A0A4Z2G7J4"/>
<name>A0A4Z2G7J4_9TELE</name>
<comment type="caution">
    <text evidence="3">The sequence shown here is derived from an EMBL/GenBank/DDBJ whole genome shotgun (WGS) entry which is preliminary data.</text>
</comment>
<accession>A0A4Z2G7J4</accession>
<organism evidence="3 4">
    <name type="scientific">Liparis tanakae</name>
    <name type="common">Tanaka's snailfish</name>
    <dbReference type="NCBI Taxonomy" id="230148"/>
    <lineage>
        <taxon>Eukaryota</taxon>
        <taxon>Metazoa</taxon>
        <taxon>Chordata</taxon>
        <taxon>Craniata</taxon>
        <taxon>Vertebrata</taxon>
        <taxon>Euteleostomi</taxon>
        <taxon>Actinopterygii</taxon>
        <taxon>Neopterygii</taxon>
        <taxon>Teleostei</taxon>
        <taxon>Neoteleostei</taxon>
        <taxon>Acanthomorphata</taxon>
        <taxon>Eupercaria</taxon>
        <taxon>Perciformes</taxon>
        <taxon>Cottioidei</taxon>
        <taxon>Cottales</taxon>
        <taxon>Liparidae</taxon>
        <taxon>Liparis</taxon>
    </lineage>
</organism>
<evidence type="ECO:0000313" key="4">
    <source>
        <dbReference type="Proteomes" id="UP000314294"/>
    </source>
</evidence>
<gene>
    <name evidence="3" type="ORF">EYF80_041003</name>
</gene>
<keyword evidence="2" id="KW-0732">Signal</keyword>
<dbReference type="EMBL" id="SRLO01000682">
    <property type="protein sequence ID" value="TNN48764.1"/>
    <property type="molecule type" value="Genomic_DNA"/>
</dbReference>
<protein>
    <submittedName>
        <fullName evidence="3">Uncharacterized protein</fullName>
    </submittedName>
</protein>
<feature type="signal peptide" evidence="2">
    <location>
        <begin position="1"/>
        <end position="21"/>
    </location>
</feature>
<proteinExistence type="predicted"/>
<feature type="chain" id="PRO_5021469116" evidence="2">
    <location>
        <begin position="22"/>
        <end position="91"/>
    </location>
</feature>
<dbReference type="Proteomes" id="UP000314294">
    <property type="component" value="Unassembled WGS sequence"/>
</dbReference>
<evidence type="ECO:0000256" key="1">
    <source>
        <dbReference type="SAM" id="MobiDB-lite"/>
    </source>
</evidence>
<keyword evidence="4" id="KW-1185">Reference proteome</keyword>
<reference evidence="3 4" key="1">
    <citation type="submission" date="2019-03" db="EMBL/GenBank/DDBJ databases">
        <title>First draft genome of Liparis tanakae, snailfish: a comprehensive survey of snailfish specific genes.</title>
        <authorList>
            <person name="Kim W."/>
            <person name="Song I."/>
            <person name="Jeong J.-H."/>
            <person name="Kim D."/>
            <person name="Kim S."/>
            <person name="Ryu S."/>
            <person name="Song J.Y."/>
            <person name="Lee S.K."/>
        </authorList>
    </citation>
    <scope>NUCLEOTIDE SEQUENCE [LARGE SCALE GENOMIC DNA]</scope>
    <source>
        <tissue evidence="3">Muscle</tissue>
    </source>
</reference>
<feature type="region of interest" description="Disordered" evidence="1">
    <location>
        <begin position="37"/>
        <end position="91"/>
    </location>
</feature>